<dbReference type="SUPFAM" id="SSF53098">
    <property type="entry name" value="Ribonuclease H-like"/>
    <property type="match status" value="1"/>
</dbReference>
<evidence type="ECO:0000313" key="3">
    <source>
        <dbReference type="Proteomes" id="UP000683360"/>
    </source>
</evidence>
<protein>
    <recommendedName>
        <fullName evidence="4">DUF4371 domain-containing protein</fullName>
    </recommendedName>
</protein>
<feature type="region of interest" description="Disordered" evidence="1">
    <location>
        <begin position="275"/>
        <end position="316"/>
    </location>
</feature>
<dbReference type="PANTHER" id="PTHR46289">
    <property type="entry name" value="52 KDA REPRESSOR OF THE INHIBITOR OF THE PROTEIN KINASE-LIKE PROTEIN-RELATED"/>
    <property type="match status" value="1"/>
</dbReference>
<accession>A0A8S3QKX7</accession>
<dbReference type="InterPro" id="IPR052958">
    <property type="entry name" value="IFN-induced_PKR_regulator"/>
</dbReference>
<dbReference type="PANTHER" id="PTHR46289:SF14">
    <property type="entry name" value="DUF4371 DOMAIN-CONTAINING PROTEIN"/>
    <property type="match status" value="1"/>
</dbReference>
<dbReference type="Gene3D" id="3.90.70.120">
    <property type="match status" value="1"/>
</dbReference>
<dbReference type="EMBL" id="CAJPWZ010000475">
    <property type="protein sequence ID" value="CAG2194297.1"/>
    <property type="molecule type" value="Genomic_DNA"/>
</dbReference>
<evidence type="ECO:0000313" key="2">
    <source>
        <dbReference type="EMBL" id="CAG2194297.1"/>
    </source>
</evidence>
<comment type="caution">
    <text evidence="2">The sequence shown here is derived from an EMBL/GenBank/DDBJ whole genome shotgun (WGS) entry which is preliminary data.</text>
</comment>
<evidence type="ECO:0008006" key="4">
    <source>
        <dbReference type="Google" id="ProtNLM"/>
    </source>
</evidence>
<gene>
    <name evidence="2" type="ORF">MEDL_9325</name>
</gene>
<dbReference type="Proteomes" id="UP000683360">
    <property type="component" value="Unassembled WGS sequence"/>
</dbReference>
<dbReference type="InterPro" id="IPR038765">
    <property type="entry name" value="Papain-like_cys_pep_sf"/>
</dbReference>
<sequence>MPLSAGQHNNLEEEDDLVFNTLTNLLCPNSDVLNINIQVELNRVDRYKFPTKTVRVGKLVCKGSHHQGMLVDGGRQCVCVSLCFLASVTHEPSTPSDVDHILQLGTDLYHSISTHRGYMLINEIPSTVNLAGRSLHFRVIESRGGSTAHAVDHLDALCFSIKGALKRCYEESDMCFMTVGNYPSCTIGTKKTADQMYLVMDSHSRDESGKSVRDGKAVVLRFRSLDQLVTYIREMCESLSSSDMPFEACYPLDTVHSPIAPCEDVQDPSVEAGVDSQVNENATTSSEQSTPVTQCQQNASDHSDHEENDDVPVDDINTQSQLSSTASILCDIYSDYDHDAPDDMKYRLYCQREPHISFKFPSKTYTDKRRKSEISKDHVCGNDGLYCLPCRLFPDSSHRRPIKLIREPYRDWKHAKEDMKMHATTDYHQSSMAKLEAFRTTHLEPSSRIDATLTSGNQEIIQRNRQILMSIIKSLVFCGRQGIALRGHRDDDTDKGSSTNKGNFKELLNFRVDAGDSILEKHLNSFRAQDIGPYYGIQCDEVTDSSNWEQLGLVIRYTVHGHLKERLLEFIECETITGVEIASKLIESLSNAGLDTQLCRSQTMDGAGNMSGKYNGCAAKFREHSPKAVYHYCSSHDLNLVLCKSSKVKEIHIMLDALKQLGIFFRYSPKRCRRLEKCITDVNNTREEDSKIKSAKFKIFCETRWVEKFTTIQVFNAMYQPIIDCLSAIGTERGWDTKAVTESQGLLKRITNATFIVCFKLPCTITVI</sequence>
<evidence type="ECO:0000256" key="1">
    <source>
        <dbReference type="SAM" id="MobiDB-lite"/>
    </source>
</evidence>
<reference evidence="2" key="1">
    <citation type="submission" date="2021-03" db="EMBL/GenBank/DDBJ databases">
        <authorList>
            <person name="Bekaert M."/>
        </authorList>
    </citation>
    <scope>NUCLEOTIDE SEQUENCE</scope>
</reference>
<dbReference type="AlphaFoldDB" id="A0A8S3QKX7"/>
<organism evidence="2 3">
    <name type="scientific">Mytilus edulis</name>
    <name type="common">Blue mussel</name>
    <dbReference type="NCBI Taxonomy" id="6550"/>
    <lineage>
        <taxon>Eukaryota</taxon>
        <taxon>Metazoa</taxon>
        <taxon>Spiralia</taxon>
        <taxon>Lophotrochozoa</taxon>
        <taxon>Mollusca</taxon>
        <taxon>Bivalvia</taxon>
        <taxon>Autobranchia</taxon>
        <taxon>Pteriomorphia</taxon>
        <taxon>Mytilida</taxon>
        <taxon>Mytiloidea</taxon>
        <taxon>Mytilidae</taxon>
        <taxon>Mytilinae</taxon>
        <taxon>Mytilus</taxon>
    </lineage>
</organism>
<dbReference type="OrthoDB" id="6050136at2759"/>
<name>A0A8S3QKX7_MYTED</name>
<keyword evidence="3" id="KW-1185">Reference proteome</keyword>
<feature type="compositionally biased region" description="Polar residues" evidence="1">
    <location>
        <begin position="276"/>
        <end position="300"/>
    </location>
</feature>
<dbReference type="InterPro" id="IPR012337">
    <property type="entry name" value="RNaseH-like_sf"/>
</dbReference>
<proteinExistence type="predicted"/>
<dbReference type="SUPFAM" id="SSF54001">
    <property type="entry name" value="Cysteine proteinases"/>
    <property type="match status" value="1"/>
</dbReference>